<protein>
    <submittedName>
        <fullName evidence="1">Uncharacterized protein</fullName>
    </submittedName>
</protein>
<evidence type="ECO:0000313" key="1">
    <source>
        <dbReference type="EMBL" id="KKM65862.1"/>
    </source>
</evidence>
<comment type="caution">
    <text evidence="1">The sequence shown here is derived from an EMBL/GenBank/DDBJ whole genome shotgun (WGS) entry which is preliminary data.</text>
</comment>
<gene>
    <name evidence="1" type="ORF">LCGC14_1487010</name>
</gene>
<dbReference type="EMBL" id="LAZR01010644">
    <property type="protein sequence ID" value="KKM65862.1"/>
    <property type="molecule type" value="Genomic_DNA"/>
</dbReference>
<proteinExistence type="predicted"/>
<reference evidence="1" key="1">
    <citation type="journal article" date="2015" name="Nature">
        <title>Complex archaea that bridge the gap between prokaryotes and eukaryotes.</title>
        <authorList>
            <person name="Spang A."/>
            <person name="Saw J.H."/>
            <person name="Jorgensen S.L."/>
            <person name="Zaremba-Niedzwiedzka K."/>
            <person name="Martijn J."/>
            <person name="Lind A.E."/>
            <person name="van Eijk R."/>
            <person name="Schleper C."/>
            <person name="Guy L."/>
            <person name="Ettema T.J."/>
        </authorList>
    </citation>
    <scope>NUCLEOTIDE SEQUENCE</scope>
</reference>
<dbReference type="AlphaFoldDB" id="A0A0F9M9S5"/>
<name>A0A0F9M9S5_9ZZZZ</name>
<sequence>MAEIKKLLELMDDTPDDRVDIKNKVIYFQGYTFMFRDHGFRLRESYVVIKFSSKVTSAGFWRKIIDYSVKNLKKIKKLNDINLKDTKYDFCYGGSLKTIFPNLKFGGDEMLYFVWMFIKTPEGFMFPATFYFGPSGTSIGGWSLFDAKEVFPPEFYSVINFSPFDFSHDELNAFVEALELSLMMVPMTDYYGVFLCDDGYTIMGIKKGIPYLLDLGWSYDKGKIDKYLEIAQFNI</sequence>
<accession>A0A0F9M9S5</accession>
<organism evidence="1">
    <name type="scientific">marine sediment metagenome</name>
    <dbReference type="NCBI Taxonomy" id="412755"/>
    <lineage>
        <taxon>unclassified sequences</taxon>
        <taxon>metagenomes</taxon>
        <taxon>ecological metagenomes</taxon>
    </lineage>
</organism>